<accession>A0A9P9DU15</accession>
<sequence>MRLTRAALRAEATQQVEESETPDASNPHNDLKERVPLGEVSPNSALESAPIAETPATKMPPKKSKAKGGAKKGARGKKGKAAEGEEEEEQVEIEVAEVLEDARQAAGSPASDAAADELSSEPTDDIVQVPMADQRPASPPSRAVRMTRRQLAKHEEKISKSHRALPAPPSEVAVANQEDDAVAGAQEEKEEKILTNSNETMIAQENEPENPQSATVLEPSTEPISAIALPIQVQEPEVEEPVQVVEPEISAPEVSVQEPTSPEPKTLTSIQPCESDAATPIQSRAPSRSPSKSPARSPMRLEESIEAMDALEEALENVGKAFPILDHSGDEKSPRKARFDTVERLRKEATPRRSPLTTARVSRNPSAPKSLKPGPARSGSGLTRSASVRTAASKDSQGKRVEVSDYLAAKRRPISMTFPTPPAPLKSTKAPTKSTFTLPGEAVAAKLKSQREERLKRGAEGAPRPASATFVAPAPTKASKAPTKPSFQLPGEAVAAKLKAQREERLRREQEQGSNKKPAFVPPPPPKSTKPPTKANFQLPGEAIAAKLRAQREERQKREEEERLKREQDEAFAAAANSSKRTTFKARPAPARRPVSMIAAVRPTAASKAREALMTSETEQQKENQTDTFAPSKRSSMLLTRTPSSTTTTSASTIASASNRASMYLPSNPGPVVKSTVTPAEAAAQRVKAREIFNRDRFEKEAREQERREKEEAAKKARAEAAERGRIASREWAERQRKKMLFGGPA</sequence>
<feature type="compositionally biased region" description="Basic and acidic residues" evidence="1">
    <location>
        <begin position="327"/>
        <end position="351"/>
    </location>
</feature>
<evidence type="ECO:0000256" key="1">
    <source>
        <dbReference type="SAM" id="MobiDB-lite"/>
    </source>
</evidence>
<feature type="compositionally biased region" description="Basic and acidic residues" evidence="1">
    <location>
        <begin position="500"/>
        <end position="511"/>
    </location>
</feature>
<feature type="region of interest" description="Disordered" evidence="1">
    <location>
        <begin position="322"/>
        <end position="678"/>
    </location>
</feature>
<feature type="compositionally biased region" description="Acidic residues" evidence="1">
    <location>
        <begin position="84"/>
        <end position="99"/>
    </location>
</feature>
<feature type="compositionally biased region" description="Low complexity" evidence="1">
    <location>
        <begin position="634"/>
        <end position="662"/>
    </location>
</feature>
<feature type="compositionally biased region" description="Low complexity" evidence="1">
    <location>
        <begin position="104"/>
        <end position="113"/>
    </location>
</feature>
<feature type="compositionally biased region" description="Low complexity" evidence="1">
    <location>
        <begin position="283"/>
        <end position="298"/>
    </location>
</feature>
<gene>
    <name evidence="2" type="ORF">B0J11DRAFT_486707</name>
</gene>
<feature type="compositionally biased region" description="Basic and acidic residues" evidence="1">
    <location>
        <begin position="695"/>
        <end position="735"/>
    </location>
</feature>
<organism evidence="2 3">
    <name type="scientific">Dendryphion nanum</name>
    <dbReference type="NCBI Taxonomy" id="256645"/>
    <lineage>
        <taxon>Eukaryota</taxon>
        <taxon>Fungi</taxon>
        <taxon>Dikarya</taxon>
        <taxon>Ascomycota</taxon>
        <taxon>Pezizomycotina</taxon>
        <taxon>Dothideomycetes</taxon>
        <taxon>Pleosporomycetidae</taxon>
        <taxon>Pleosporales</taxon>
        <taxon>Torulaceae</taxon>
        <taxon>Dendryphion</taxon>
    </lineage>
</organism>
<dbReference type="Proteomes" id="UP000700596">
    <property type="component" value="Unassembled WGS sequence"/>
</dbReference>
<dbReference type="AlphaFoldDB" id="A0A9P9DU15"/>
<reference evidence="2" key="1">
    <citation type="journal article" date="2021" name="Nat. Commun.">
        <title>Genetic determinants of endophytism in the Arabidopsis root mycobiome.</title>
        <authorList>
            <person name="Mesny F."/>
            <person name="Miyauchi S."/>
            <person name="Thiergart T."/>
            <person name="Pickel B."/>
            <person name="Atanasova L."/>
            <person name="Karlsson M."/>
            <person name="Huettel B."/>
            <person name="Barry K.W."/>
            <person name="Haridas S."/>
            <person name="Chen C."/>
            <person name="Bauer D."/>
            <person name="Andreopoulos W."/>
            <person name="Pangilinan J."/>
            <person name="LaButti K."/>
            <person name="Riley R."/>
            <person name="Lipzen A."/>
            <person name="Clum A."/>
            <person name="Drula E."/>
            <person name="Henrissat B."/>
            <person name="Kohler A."/>
            <person name="Grigoriev I.V."/>
            <person name="Martin F.M."/>
            <person name="Hacquard S."/>
        </authorList>
    </citation>
    <scope>NUCLEOTIDE SEQUENCE</scope>
    <source>
        <strain evidence="2">MPI-CAGE-CH-0243</strain>
    </source>
</reference>
<feature type="compositionally biased region" description="Basic and acidic residues" evidence="1">
    <location>
        <begin position="449"/>
        <end position="459"/>
    </location>
</feature>
<dbReference type="EMBL" id="JAGMWT010000007">
    <property type="protein sequence ID" value="KAH7125273.1"/>
    <property type="molecule type" value="Genomic_DNA"/>
</dbReference>
<protein>
    <recommendedName>
        <fullName evidence="4">Carboxylesterase family protein</fullName>
    </recommendedName>
</protein>
<evidence type="ECO:0000313" key="2">
    <source>
        <dbReference type="EMBL" id="KAH7125273.1"/>
    </source>
</evidence>
<evidence type="ECO:0000313" key="3">
    <source>
        <dbReference type="Proteomes" id="UP000700596"/>
    </source>
</evidence>
<feature type="region of interest" description="Disordered" evidence="1">
    <location>
        <begin position="235"/>
        <end position="308"/>
    </location>
</feature>
<name>A0A9P9DU15_9PLEO</name>
<feature type="compositionally biased region" description="Polar residues" evidence="1">
    <location>
        <begin position="380"/>
        <end position="395"/>
    </location>
</feature>
<feature type="region of interest" description="Disordered" evidence="1">
    <location>
        <begin position="1"/>
        <end position="188"/>
    </location>
</feature>
<evidence type="ECO:0008006" key="4">
    <source>
        <dbReference type="Google" id="ProtNLM"/>
    </source>
</evidence>
<feature type="compositionally biased region" description="Basic residues" evidence="1">
    <location>
        <begin position="60"/>
        <end position="79"/>
    </location>
</feature>
<keyword evidence="3" id="KW-1185">Reference proteome</keyword>
<feature type="compositionally biased region" description="Pro residues" evidence="1">
    <location>
        <begin position="520"/>
        <end position="529"/>
    </location>
</feature>
<comment type="caution">
    <text evidence="2">The sequence shown here is derived from an EMBL/GenBank/DDBJ whole genome shotgun (WGS) entry which is preliminary data.</text>
</comment>
<feature type="region of interest" description="Disordered" evidence="1">
    <location>
        <begin position="695"/>
        <end position="746"/>
    </location>
</feature>
<feature type="compositionally biased region" description="Low complexity" evidence="1">
    <location>
        <begin position="1"/>
        <end position="13"/>
    </location>
</feature>
<feature type="compositionally biased region" description="Acidic residues" evidence="1">
    <location>
        <begin position="114"/>
        <end position="124"/>
    </location>
</feature>
<proteinExistence type="predicted"/>
<feature type="compositionally biased region" description="Basic and acidic residues" evidence="1">
    <location>
        <begin position="550"/>
        <end position="569"/>
    </location>
</feature>
<feature type="compositionally biased region" description="Low complexity" evidence="1">
    <location>
        <begin position="472"/>
        <end position="486"/>
    </location>
</feature>
<dbReference type="OrthoDB" id="3946796at2759"/>
<feature type="compositionally biased region" description="Polar residues" evidence="1">
    <location>
        <begin position="355"/>
        <end position="367"/>
    </location>
</feature>